<gene>
    <name evidence="1" type="ORF">CONPUDRAFT_144949</name>
</gene>
<dbReference type="SUPFAM" id="SSF52047">
    <property type="entry name" value="RNI-like"/>
    <property type="match status" value="1"/>
</dbReference>
<sequence>MAMHPCLCVPELITTICSALNTSRDSRTLVALATTCKLFAEPALDKLYSQPRSFAHLFWCLPQDLWTVEVTDSHPDLGVLESVLHFKRAMLPSDWLIIKNYARRVQNLKISLADNVLVGHDVLGAIASYCDCDSVFLPRLRSLHIYDPPQAMKPALSLLFKLCIGPLLGELKLERLNANLFHVIILASNASPALHTLSIVSPKNLSNELPALLSGAAAKLRHLKELAIPFPNIASAPNASLFSAIGKFVSLESLSVVIQNPQAHSRQRRPGIVSLPTVILPKLRHIDLTGHPTDIAAVFSCFQNRDSLVSIRLGCSGDLEATDMSQALTELTSALPDRFRTMEFSFAKREKLLSLQPLLKFRNLRNLTVSSNSHFPDQELAALEFPHLLRLYLHGRGPLRRNPAFMPTLRGVGLLLRNCPSLKHLTLAVNALVAANQLCDASPVDVCCTTLTSWNLDTSLIDDAEFVARHITSMMPCVRTLTCIEMGLDKPWKKVETLLAFWRSVSQRHQKALQDA</sequence>
<dbReference type="KEGG" id="cput:CONPUDRAFT_144949"/>
<evidence type="ECO:0008006" key="3">
    <source>
        <dbReference type="Google" id="ProtNLM"/>
    </source>
</evidence>
<reference evidence="2" key="1">
    <citation type="journal article" date="2012" name="Science">
        <title>The Paleozoic origin of enzymatic lignin decomposition reconstructed from 31 fungal genomes.</title>
        <authorList>
            <person name="Floudas D."/>
            <person name="Binder M."/>
            <person name="Riley R."/>
            <person name="Barry K."/>
            <person name="Blanchette R.A."/>
            <person name="Henrissat B."/>
            <person name="Martinez A.T."/>
            <person name="Otillar R."/>
            <person name="Spatafora J.W."/>
            <person name="Yadav J.S."/>
            <person name="Aerts A."/>
            <person name="Benoit I."/>
            <person name="Boyd A."/>
            <person name="Carlson A."/>
            <person name="Copeland A."/>
            <person name="Coutinho P.M."/>
            <person name="de Vries R.P."/>
            <person name="Ferreira P."/>
            <person name="Findley K."/>
            <person name="Foster B."/>
            <person name="Gaskell J."/>
            <person name="Glotzer D."/>
            <person name="Gorecki P."/>
            <person name="Heitman J."/>
            <person name="Hesse C."/>
            <person name="Hori C."/>
            <person name="Igarashi K."/>
            <person name="Jurgens J.A."/>
            <person name="Kallen N."/>
            <person name="Kersten P."/>
            <person name="Kohler A."/>
            <person name="Kuees U."/>
            <person name="Kumar T.K.A."/>
            <person name="Kuo A."/>
            <person name="LaButti K."/>
            <person name="Larrondo L.F."/>
            <person name="Lindquist E."/>
            <person name="Ling A."/>
            <person name="Lombard V."/>
            <person name="Lucas S."/>
            <person name="Lundell T."/>
            <person name="Martin R."/>
            <person name="McLaughlin D.J."/>
            <person name="Morgenstern I."/>
            <person name="Morin E."/>
            <person name="Murat C."/>
            <person name="Nagy L.G."/>
            <person name="Nolan M."/>
            <person name="Ohm R.A."/>
            <person name="Patyshakuliyeva A."/>
            <person name="Rokas A."/>
            <person name="Ruiz-Duenas F.J."/>
            <person name="Sabat G."/>
            <person name="Salamov A."/>
            <person name="Samejima M."/>
            <person name="Schmutz J."/>
            <person name="Slot J.C."/>
            <person name="St John F."/>
            <person name="Stenlid J."/>
            <person name="Sun H."/>
            <person name="Sun S."/>
            <person name="Syed K."/>
            <person name="Tsang A."/>
            <person name="Wiebenga A."/>
            <person name="Young D."/>
            <person name="Pisabarro A."/>
            <person name="Eastwood D.C."/>
            <person name="Martin F."/>
            <person name="Cullen D."/>
            <person name="Grigoriev I.V."/>
            <person name="Hibbett D.S."/>
        </authorList>
    </citation>
    <scope>NUCLEOTIDE SEQUENCE [LARGE SCALE GENOMIC DNA]</scope>
    <source>
        <strain evidence="2">RWD-64-598 SS2</strain>
    </source>
</reference>
<dbReference type="Proteomes" id="UP000053558">
    <property type="component" value="Unassembled WGS sequence"/>
</dbReference>
<comment type="caution">
    <text evidence="1">The sequence shown here is derived from an EMBL/GenBank/DDBJ whole genome shotgun (WGS) entry which is preliminary data.</text>
</comment>
<evidence type="ECO:0000313" key="2">
    <source>
        <dbReference type="Proteomes" id="UP000053558"/>
    </source>
</evidence>
<dbReference type="InterPro" id="IPR032675">
    <property type="entry name" value="LRR_dom_sf"/>
</dbReference>
<dbReference type="EMBL" id="JH711580">
    <property type="protein sequence ID" value="EIW79801.1"/>
    <property type="molecule type" value="Genomic_DNA"/>
</dbReference>
<evidence type="ECO:0000313" key="1">
    <source>
        <dbReference type="EMBL" id="EIW79801.1"/>
    </source>
</evidence>
<dbReference type="Gene3D" id="3.80.10.10">
    <property type="entry name" value="Ribonuclease Inhibitor"/>
    <property type="match status" value="1"/>
</dbReference>
<dbReference type="RefSeq" id="XP_007770144.1">
    <property type="nucleotide sequence ID" value="XM_007771954.1"/>
</dbReference>
<name>A0A5M3MMH9_CONPW</name>
<accession>A0A5M3MMH9</accession>
<dbReference type="GeneID" id="19202010"/>
<dbReference type="AlphaFoldDB" id="A0A5M3MMH9"/>
<proteinExistence type="predicted"/>
<protein>
    <recommendedName>
        <fullName evidence="3">F-box domain-containing protein</fullName>
    </recommendedName>
</protein>
<organism evidence="1 2">
    <name type="scientific">Coniophora puteana (strain RWD-64-598)</name>
    <name type="common">Brown rot fungus</name>
    <dbReference type="NCBI Taxonomy" id="741705"/>
    <lineage>
        <taxon>Eukaryota</taxon>
        <taxon>Fungi</taxon>
        <taxon>Dikarya</taxon>
        <taxon>Basidiomycota</taxon>
        <taxon>Agaricomycotina</taxon>
        <taxon>Agaricomycetes</taxon>
        <taxon>Agaricomycetidae</taxon>
        <taxon>Boletales</taxon>
        <taxon>Coniophorineae</taxon>
        <taxon>Coniophoraceae</taxon>
        <taxon>Coniophora</taxon>
    </lineage>
</organism>
<dbReference type="OrthoDB" id="3543113at2759"/>
<keyword evidence="2" id="KW-1185">Reference proteome</keyword>